<dbReference type="Gene3D" id="1.50.10.20">
    <property type="match status" value="1"/>
</dbReference>
<dbReference type="Gene3D" id="6.20.50.160">
    <property type="match status" value="1"/>
</dbReference>
<protein>
    <submittedName>
        <fullName evidence="8">Alpha-2-macroglobulin-like</fullName>
    </submittedName>
</protein>
<evidence type="ECO:0000313" key="7">
    <source>
        <dbReference type="Proteomes" id="UP000504617"/>
    </source>
</evidence>
<dbReference type="AlphaFoldDB" id="A0A6I9YQ57"/>
<feature type="domain" description="Alpha-macroglobulin receptor-binding" evidence="6">
    <location>
        <begin position="587"/>
        <end position="642"/>
    </location>
</feature>
<evidence type="ECO:0000256" key="1">
    <source>
        <dbReference type="ARBA" id="ARBA00010952"/>
    </source>
</evidence>
<dbReference type="InterPro" id="IPR011625">
    <property type="entry name" value="A2M_N_BRD"/>
</dbReference>
<dbReference type="SMART" id="SM01361">
    <property type="entry name" value="A2M_recep"/>
    <property type="match status" value="1"/>
</dbReference>
<dbReference type="RefSeq" id="XP_013926648.1">
    <property type="nucleotide sequence ID" value="XM_014071173.1"/>
</dbReference>
<dbReference type="Gene3D" id="2.60.40.10">
    <property type="entry name" value="Immunoglobulins"/>
    <property type="match status" value="1"/>
</dbReference>
<dbReference type="InterPro" id="IPR009048">
    <property type="entry name" value="A-macroglobulin_rcpt-bd"/>
</dbReference>
<proteinExistence type="inferred from homology"/>
<evidence type="ECO:0000259" key="5">
    <source>
        <dbReference type="SMART" id="SM01360"/>
    </source>
</evidence>
<gene>
    <name evidence="8" type="primary">LOC106552808</name>
</gene>
<sequence length="644" mass="71936">MSRGDIVKSGTHPLKEKQSKGIFNLDLLVDIKTAPLARLLVYTLLDNGELVAHSANFPVEPCFANKVDLRFAEREGLPGSQINLHLAAAQNSLCAIHAVDESVFLLKPEAELSAQTVYDLLPLTDLRGYYYKSENLEDPDTNPCVPPKKIIVDGIRYETDTYSYGEGDAYTILRDIGFKTFTSAQIYKPNICSRPERHYPMAYMERGPANARLGGMSMDNSAEPVETTIRRFFPETWIWSLKSLGSESELTLPVTIPDTITDWRAGAFCLSPAVGFGLAQTIFLTAIQPFFVEVTQPYSVIRGEDYVMKATIYNYLKRSIQVGVSLLLSPDYIATPLDKEQGPHCLPVDGRKTFSWKVTPKTIGVQRQLNYKHADGSYSTFGERHNEPGNHSVVRNALFCLETVSQQKDIPIYTQALLAYAFALAHKDDKVTALLQSLQQKAVKGDDGSIHWERIVKPEVKKSLYYEPQALSAEVEMTSYVLLTHLTMLRRAASVSQDDLAIPTKIVTWMTKQQNPSGGFASTQKDDPLTRIFPPQTTLRYNVLPHPGDDPFALTVTTNPETCVGVKAHREFDIAINVSYVGKRPSTNMVILNIKMVSGFAPNRPSVKELEKQALIKRVDMTPREVVVYFEKVSAEATARERVS</sequence>
<dbReference type="Gene3D" id="2.60.40.690">
    <property type="entry name" value="Alpha-macroglobulin, receptor-binding domain"/>
    <property type="match status" value="1"/>
</dbReference>
<name>A0A6I9YQ57_9SAUR</name>
<dbReference type="SUPFAM" id="SSF81296">
    <property type="entry name" value="E set domains"/>
    <property type="match status" value="1"/>
</dbReference>
<dbReference type="InterPro" id="IPR011626">
    <property type="entry name" value="Alpha-macroglobulin_TED"/>
</dbReference>
<dbReference type="GO" id="GO:0004867">
    <property type="term" value="F:serine-type endopeptidase inhibitor activity"/>
    <property type="evidence" value="ECO:0007669"/>
    <property type="project" value="UniProtKB-KW"/>
</dbReference>
<dbReference type="PANTHER" id="PTHR11412:SF165">
    <property type="entry name" value="ALPHA-2-MACROGLOBULIN"/>
    <property type="match status" value="1"/>
</dbReference>
<feature type="domain" description="Alpha-2-macroglobulin bait region" evidence="4">
    <location>
        <begin position="1"/>
        <end position="106"/>
    </location>
</feature>
<dbReference type="Pfam" id="PF07703">
    <property type="entry name" value="A2M_BRD"/>
    <property type="match status" value="1"/>
</dbReference>
<comment type="similarity">
    <text evidence="1">Belongs to the protease inhibitor I39 (alpha-2-macroglobulin) family.</text>
</comment>
<evidence type="ECO:0000259" key="6">
    <source>
        <dbReference type="SMART" id="SM01361"/>
    </source>
</evidence>
<dbReference type="Pfam" id="PF00207">
    <property type="entry name" value="A2M"/>
    <property type="match status" value="1"/>
</dbReference>
<dbReference type="SMART" id="SM01360">
    <property type="entry name" value="A2M"/>
    <property type="match status" value="1"/>
</dbReference>
<organism evidence="7 8">
    <name type="scientific">Thamnophis sirtalis</name>
    <dbReference type="NCBI Taxonomy" id="35019"/>
    <lineage>
        <taxon>Eukaryota</taxon>
        <taxon>Metazoa</taxon>
        <taxon>Chordata</taxon>
        <taxon>Craniata</taxon>
        <taxon>Vertebrata</taxon>
        <taxon>Euteleostomi</taxon>
        <taxon>Lepidosauria</taxon>
        <taxon>Squamata</taxon>
        <taxon>Bifurcata</taxon>
        <taxon>Unidentata</taxon>
        <taxon>Episquamata</taxon>
        <taxon>Toxicofera</taxon>
        <taxon>Serpentes</taxon>
        <taxon>Colubroidea</taxon>
        <taxon>Colubridae</taxon>
        <taxon>Natricinae</taxon>
        <taxon>Thamnophis</taxon>
    </lineage>
</organism>
<dbReference type="SUPFAM" id="SSF48239">
    <property type="entry name" value="Terpenoid cyclases/Protein prenyltransferases"/>
    <property type="match status" value="1"/>
</dbReference>
<dbReference type="InterPro" id="IPR050473">
    <property type="entry name" value="A2M/Complement_sys"/>
</dbReference>
<evidence type="ECO:0000256" key="3">
    <source>
        <dbReference type="ARBA" id="ARBA00022900"/>
    </source>
</evidence>
<dbReference type="Gene3D" id="2.20.130.20">
    <property type="match status" value="1"/>
</dbReference>
<dbReference type="InterPro" id="IPR001599">
    <property type="entry name" value="Macroglobln_a2"/>
</dbReference>
<dbReference type="InterPro" id="IPR008930">
    <property type="entry name" value="Terpenoid_cyclase/PrenylTrfase"/>
</dbReference>
<dbReference type="GeneID" id="106552808"/>
<dbReference type="PANTHER" id="PTHR11412">
    <property type="entry name" value="MACROGLOBULIN / COMPLEMENT"/>
    <property type="match status" value="1"/>
</dbReference>
<dbReference type="SMART" id="SM01359">
    <property type="entry name" value="A2M_N_2"/>
    <property type="match status" value="1"/>
</dbReference>
<keyword evidence="7" id="KW-1185">Reference proteome</keyword>
<evidence type="ECO:0000256" key="2">
    <source>
        <dbReference type="ARBA" id="ARBA00022690"/>
    </source>
</evidence>
<feature type="domain" description="Alpha-2-macroglobulin" evidence="5">
    <location>
        <begin position="236"/>
        <end position="326"/>
    </location>
</feature>
<dbReference type="Proteomes" id="UP000504617">
    <property type="component" value="Unplaced"/>
</dbReference>
<dbReference type="KEGG" id="tsr:106552808"/>
<accession>A0A6I9YQ57</accession>
<dbReference type="InterPro" id="IPR036595">
    <property type="entry name" value="A-macroglobulin_rcpt-bd_sf"/>
</dbReference>
<dbReference type="Pfam" id="PF07678">
    <property type="entry name" value="TED_complement"/>
    <property type="match status" value="1"/>
</dbReference>
<evidence type="ECO:0000313" key="8">
    <source>
        <dbReference type="RefSeq" id="XP_013926648.1"/>
    </source>
</evidence>
<dbReference type="InterPro" id="IPR014756">
    <property type="entry name" value="Ig_E-set"/>
</dbReference>
<dbReference type="Gene3D" id="2.60.40.1930">
    <property type="match status" value="1"/>
</dbReference>
<dbReference type="OrthoDB" id="9998011at2759"/>
<dbReference type="InterPro" id="IPR013783">
    <property type="entry name" value="Ig-like_fold"/>
</dbReference>
<evidence type="ECO:0000259" key="4">
    <source>
        <dbReference type="SMART" id="SM01359"/>
    </source>
</evidence>
<dbReference type="Pfam" id="PF07677">
    <property type="entry name" value="A2M_recep"/>
    <property type="match status" value="1"/>
</dbReference>
<reference evidence="8" key="1">
    <citation type="submission" date="2025-08" db="UniProtKB">
        <authorList>
            <consortium name="RefSeq"/>
        </authorList>
    </citation>
    <scope>IDENTIFICATION</scope>
</reference>
<keyword evidence="3" id="KW-0722">Serine protease inhibitor</keyword>
<keyword evidence="2" id="KW-0646">Protease inhibitor</keyword>
<dbReference type="GO" id="GO:0005615">
    <property type="term" value="C:extracellular space"/>
    <property type="evidence" value="ECO:0007669"/>
    <property type="project" value="InterPro"/>
</dbReference>
<dbReference type="SUPFAM" id="SSF49410">
    <property type="entry name" value="Alpha-macroglobulin receptor domain"/>
    <property type="match status" value="1"/>
</dbReference>